<name>A0A0K9NHY3_ZOSMR</name>
<feature type="transmembrane region" description="Helical" evidence="6">
    <location>
        <begin position="128"/>
        <end position="150"/>
    </location>
</feature>
<dbReference type="PANTHER" id="PTHR24222:SF52">
    <property type="entry name" value="ABC TRANSPORTER B FAMILY MEMBER 20-RELATED"/>
    <property type="match status" value="1"/>
</dbReference>
<dbReference type="InterPro" id="IPR011527">
    <property type="entry name" value="ABC1_TM_dom"/>
</dbReference>
<evidence type="ECO:0000256" key="2">
    <source>
        <dbReference type="ARBA" id="ARBA00022692"/>
    </source>
</evidence>
<dbReference type="OMA" id="IHETDEW"/>
<dbReference type="Gene3D" id="1.20.1560.10">
    <property type="entry name" value="ABC transporter type 1, transmembrane domain"/>
    <property type="match status" value="1"/>
</dbReference>
<dbReference type="InterPro" id="IPR036640">
    <property type="entry name" value="ABC1_TM_sf"/>
</dbReference>
<evidence type="ECO:0000313" key="9">
    <source>
        <dbReference type="Proteomes" id="UP000036987"/>
    </source>
</evidence>
<organism evidence="8 9">
    <name type="scientific">Zostera marina</name>
    <name type="common">Eelgrass</name>
    <dbReference type="NCBI Taxonomy" id="29655"/>
    <lineage>
        <taxon>Eukaryota</taxon>
        <taxon>Viridiplantae</taxon>
        <taxon>Streptophyta</taxon>
        <taxon>Embryophyta</taxon>
        <taxon>Tracheophyta</taxon>
        <taxon>Spermatophyta</taxon>
        <taxon>Magnoliopsida</taxon>
        <taxon>Liliopsida</taxon>
        <taxon>Zosteraceae</taxon>
        <taxon>Zostera</taxon>
    </lineage>
</organism>
<dbReference type="InterPro" id="IPR039421">
    <property type="entry name" value="Type_1_exporter"/>
</dbReference>
<keyword evidence="9" id="KW-1185">Reference proteome</keyword>
<evidence type="ECO:0000256" key="4">
    <source>
        <dbReference type="ARBA" id="ARBA00023136"/>
    </source>
</evidence>
<dbReference type="GO" id="GO:0140359">
    <property type="term" value="F:ABC-type transporter activity"/>
    <property type="evidence" value="ECO:0007669"/>
    <property type="project" value="InterPro"/>
</dbReference>
<dbReference type="AlphaFoldDB" id="A0A0K9NHY3"/>
<keyword evidence="3 6" id="KW-1133">Transmembrane helix</keyword>
<comment type="caution">
    <text evidence="8">The sequence shown here is derived from an EMBL/GenBank/DDBJ whole genome shotgun (WGS) entry which is preliminary data.</text>
</comment>
<evidence type="ECO:0000259" key="7">
    <source>
        <dbReference type="PROSITE" id="PS50929"/>
    </source>
</evidence>
<reference evidence="9" key="1">
    <citation type="journal article" date="2016" name="Nature">
        <title>The genome of the seagrass Zostera marina reveals angiosperm adaptation to the sea.</title>
        <authorList>
            <person name="Olsen J.L."/>
            <person name="Rouze P."/>
            <person name="Verhelst B."/>
            <person name="Lin Y.-C."/>
            <person name="Bayer T."/>
            <person name="Collen J."/>
            <person name="Dattolo E."/>
            <person name="De Paoli E."/>
            <person name="Dittami S."/>
            <person name="Maumus F."/>
            <person name="Michel G."/>
            <person name="Kersting A."/>
            <person name="Lauritano C."/>
            <person name="Lohaus R."/>
            <person name="Toepel M."/>
            <person name="Tonon T."/>
            <person name="Vanneste K."/>
            <person name="Amirebrahimi M."/>
            <person name="Brakel J."/>
            <person name="Bostroem C."/>
            <person name="Chovatia M."/>
            <person name="Grimwood J."/>
            <person name="Jenkins J.W."/>
            <person name="Jueterbock A."/>
            <person name="Mraz A."/>
            <person name="Stam W.T."/>
            <person name="Tice H."/>
            <person name="Bornberg-Bauer E."/>
            <person name="Green P.J."/>
            <person name="Pearson G.A."/>
            <person name="Procaccini G."/>
            <person name="Duarte C.M."/>
            <person name="Schmutz J."/>
            <person name="Reusch T.B.H."/>
            <person name="Van de Peer Y."/>
        </authorList>
    </citation>
    <scope>NUCLEOTIDE SEQUENCE [LARGE SCALE GENOMIC DNA]</scope>
    <source>
        <strain evidence="9">cv. Finnish</strain>
    </source>
</reference>
<feature type="region of interest" description="Disordered" evidence="5">
    <location>
        <begin position="1"/>
        <end position="36"/>
    </location>
</feature>
<evidence type="ECO:0000256" key="3">
    <source>
        <dbReference type="ARBA" id="ARBA00022989"/>
    </source>
</evidence>
<dbReference type="PANTHER" id="PTHR24222">
    <property type="entry name" value="ABC TRANSPORTER B FAMILY"/>
    <property type="match status" value="1"/>
</dbReference>
<keyword evidence="4 6" id="KW-0472">Membrane</keyword>
<dbReference type="GO" id="GO:0005524">
    <property type="term" value="F:ATP binding"/>
    <property type="evidence" value="ECO:0007669"/>
    <property type="project" value="InterPro"/>
</dbReference>
<dbReference type="OrthoDB" id="687106at2759"/>
<evidence type="ECO:0000313" key="8">
    <source>
        <dbReference type="EMBL" id="KMZ56233.1"/>
    </source>
</evidence>
<dbReference type="PROSITE" id="PS50929">
    <property type="entry name" value="ABC_TM1F"/>
    <property type="match status" value="1"/>
</dbReference>
<sequence length="218" mass="24597">MGSRGIFGWSSPPQPLTPVTEGSEPPESPSPYGDFYVDPDVPVVEDEEEEEFEEIEQPPPTVPFTKLFTHADWFDWVLMVVGSVAAAVHGTALVVYLHFFGKIINLLSRSDSMDDDQLFHEFKQQSLYIIYIACGAFASGWMEVSCWILTGERQTAMIRSKYVQVLLNQDMSFFDTYGNNGDIVSQVLSDVLLIQSALSEKVHSQTNLFFICYIFLLN</sequence>
<dbReference type="GO" id="GO:0016020">
    <property type="term" value="C:membrane"/>
    <property type="evidence" value="ECO:0007669"/>
    <property type="project" value="UniProtKB-SubCell"/>
</dbReference>
<dbReference type="Proteomes" id="UP000036987">
    <property type="component" value="Unassembled WGS sequence"/>
</dbReference>
<feature type="domain" description="ABC transmembrane type-1" evidence="7">
    <location>
        <begin position="80"/>
        <end position="203"/>
    </location>
</feature>
<dbReference type="Pfam" id="PF00664">
    <property type="entry name" value="ABC_membrane"/>
    <property type="match status" value="1"/>
</dbReference>
<protein>
    <recommendedName>
        <fullName evidence="7">ABC transmembrane type-1 domain-containing protein</fullName>
    </recommendedName>
</protein>
<keyword evidence="2 6" id="KW-0812">Transmembrane</keyword>
<proteinExistence type="predicted"/>
<evidence type="ECO:0000256" key="6">
    <source>
        <dbReference type="SAM" id="Phobius"/>
    </source>
</evidence>
<dbReference type="STRING" id="29655.A0A0K9NHY3"/>
<comment type="subcellular location">
    <subcellularLocation>
        <location evidence="1">Membrane</location>
        <topology evidence="1">Multi-pass membrane protein</topology>
    </subcellularLocation>
</comment>
<gene>
    <name evidence="8" type="ORF">ZOSMA_983G00010</name>
</gene>
<accession>A0A0K9NHY3</accession>
<evidence type="ECO:0000256" key="1">
    <source>
        <dbReference type="ARBA" id="ARBA00004141"/>
    </source>
</evidence>
<dbReference type="EMBL" id="LFYR01002208">
    <property type="protein sequence ID" value="KMZ56233.1"/>
    <property type="molecule type" value="Genomic_DNA"/>
</dbReference>
<evidence type="ECO:0000256" key="5">
    <source>
        <dbReference type="SAM" id="MobiDB-lite"/>
    </source>
</evidence>
<feature type="transmembrane region" description="Helical" evidence="6">
    <location>
        <begin position="76"/>
        <end position="99"/>
    </location>
</feature>
<dbReference type="SUPFAM" id="SSF90123">
    <property type="entry name" value="ABC transporter transmembrane region"/>
    <property type="match status" value="1"/>
</dbReference>